<dbReference type="PANTHER" id="PTHR44688">
    <property type="entry name" value="DNA-BINDING TRANSCRIPTIONAL ACTIVATOR DEVR_DOSR"/>
    <property type="match status" value="1"/>
</dbReference>
<dbReference type="InterPro" id="IPR027417">
    <property type="entry name" value="P-loop_NTPase"/>
</dbReference>
<dbReference type="InterPro" id="IPR041617">
    <property type="entry name" value="TPR_MalT"/>
</dbReference>
<evidence type="ECO:0000256" key="1">
    <source>
        <dbReference type="ARBA" id="ARBA00023015"/>
    </source>
</evidence>
<evidence type="ECO:0000313" key="6">
    <source>
        <dbReference type="Proteomes" id="UP001595444"/>
    </source>
</evidence>
<evidence type="ECO:0000256" key="3">
    <source>
        <dbReference type="ARBA" id="ARBA00023163"/>
    </source>
</evidence>
<gene>
    <name evidence="5" type="ORF">ACFOKA_09530</name>
</gene>
<dbReference type="InterPro" id="IPR000792">
    <property type="entry name" value="Tscrpt_reg_LuxR_C"/>
</dbReference>
<dbReference type="InterPro" id="IPR011990">
    <property type="entry name" value="TPR-like_helical_dom_sf"/>
</dbReference>
<dbReference type="Pfam" id="PF17874">
    <property type="entry name" value="TPR_MalT"/>
    <property type="match status" value="1"/>
</dbReference>
<dbReference type="Pfam" id="PF25873">
    <property type="entry name" value="WHD_MalT"/>
    <property type="match status" value="1"/>
</dbReference>
<dbReference type="SUPFAM" id="SSF52540">
    <property type="entry name" value="P-loop containing nucleoside triphosphate hydrolases"/>
    <property type="match status" value="1"/>
</dbReference>
<dbReference type="SUPFAM" id="SSF46894">
    <property type="entry name" value="C-terminal effector domain of the bipartite response regulators"/>
    <property type="match status" value="1"/>
</dbReference>
<dbReference type="Gene3D" id="3.40.50.300">
    <property type="entry name" value="P-loop containing nucleotide triphosphate hydrolases"/>
    <property type="match status" value="1"/>
</dbReference>
<dbReference type="SUPFAM" id="SSF48452">
    <property type="entry name" value="TPR-like"/>
    <property type="match status" value="1"/>
</dbReference>
<evidence type="ECO:0000313" key="5">
    <source>
        <dbReference type="EMBL" id="MFC3052143.1"/>
    </source>
</evidence>
<dbReference type="PROSITE" id="PS50043">
    <property type="entry name" value="HTH_LUXR_2"/>
    <property type="match status" value="1"/>
</dbReference>
<proteinExistence type="predicted"/>
<feature type="domain" description="HTH luxR-type" evidence="4">
    <location>
        <begin position="827"/>
        <end position="892"/>
    </location>
</feature>
<reference evidence="6" key="1">
    <citation type="journal article" date="2019" name="Int. J. Syst. Evol. Microbiol.">
        <title>The Global Catalogue of Microorganisms (GCM) 10K type strain sequencing project: providing services to taxonomists for standard genome sequencing and annotation.</title>
        <authorList>
            <consortium name="The Broad Institute Genomics Platform"/>
            <consortium name="The Broad Institute Genome Sequencing Center for Infectious Disease"/>
            <person name="Wu L."/>
            <person name="Ma J."/>
        </authorList>
    </citation>
    <scope>NUCLEOTIDE SEQUENCE [LARGE SCALE GENOMIC DNA]</scope>
    <source>
        <strain evidence="6">KCTC 62164</strain>
    </source>
</reference>
<organism evidence="5 6">
    <name type="scientific">Kordiimonas pumila</name>
    <dbReference type="NCBI Taxonomy" id="2161677"/>
    <lineage>
        <taxon>Bacteria</taxon>
        <taxon>Pseudomonadati</taxon>
        <taxon>Pseudomonadota</taxon>
        <taxon>Alphaproteobacteria</taxon>
        <taxon>Kordiimonadales</taxon>
        <taxon>Kordiimonadaceae</taxon>
        <taxon>Kordiimonas</taxon>
    </lineage>
</organism>
<dbReference type="CDD" id="cd06170">
    <property type="entry name" value="LuxR_C_like"/>
    <property type="match status" value="1"/>
</dbReference>
<name>A0ABV7D4N1_9PROT</name>
<dbReference type="InterPro" id="IPR016032">
    <property type="entry name" value="Sig_transdc_resp-reg_C-effctor"/>
</dbReference>
<sequence>MIPWLVTAKTVPPKRHTVLAQRLAILDQLSSYQDRAFTILEAPGGFGKSTVLSLWRNSLIEKSTHVAWLTLETEDTGSTLTTYLAYAFHLAGIDMKSTGLLEDRGATSDDCLHNLSIIISALQKSGKKVILMLDDIERLIEEDAVQVLNTLVRHAPESLHIAMAFRRNPGILLSNFLLDGAAIRLTAEDLRFSYEEVDELFGHSLSKADMQTVLDRTEGWPVALRLIKGENGNTSNYIDKIRHFSGERGLASEYFSEQVFSRLTETEQAFLLDVSVLEWLEVPLIDAIRGTSDSALILDGLSHLEGVIVPLDAQEETYRLHALFREFLANTNQRENIKRFLELQRKAAKALASRSRLLTALRHTKQAGDNTLFGEILEQAGGIMIWLREGMTRIVHADKLMDDQVVQDFPRLGFLRCIVQMKAGHLKDAQTLFNQLGEQTAGFSKDRKGGDDATLYQDHIFVRTMLAAYGCMPLSDELLSRILPREKEGIQDDAIIMGHYKTLLCLANQQKAEFSQAWQFGKEAIDHFHQAPSLYGKLFMDFHFGSITMVQGEALDAENHYAKAQKEARRHFPRDQGLQLVGDILTAELDLERNLVKRFKRKLNNIIQRLHDSEAWFDIYSAAYSVVADVTLEEEGANDAQAFLLEATERAEEQGLAKLSSYLTAIRTSVMLYEKNTEQAKRLYEKAALPTDISELFDMERYTWREVETYVCTLIQLRTVSGDYDEGRAIIKSCLQFSEHKNLTRLTVRCLVHASALEKAAQNNEAALQHLRDALERIKYNGYIRPFFRCADQIGSLLSVLVEEGDDSDVNTQAKKVKAHLKLSSQLNENGQFFSLREIEILRGLDRGFQDKVIARNLSVTPHAVRYHLKNIYAKTDATNRIQALNKAKKMGAFTGLS</sequence>
<dbReference type="EMBL" id="JBHRSL010000010">
    <property type="protein sequence ID" value="MFC3052143.1"/>
    <property type="molecule type" value="Genomic_DNA"/>
</dbReference>
<keyword evidence="3" id="KW-0804">Transcription</keyword>
<dbReference type="Proteomes" id="UP001595444">
    <property type="component" value="Unassembled WGS sequence"/>
</dbReference>
<evidence type="ECO:0000256" key="2">
    <source>
        <dbReference type="ARBA" id="ARBA00023125"/>
    </source>
</evidence>
<dbReference type="Gene3D" id="1.25.40.10">
    <property type="entry name" value="Tetratricopeptide repeat domain"/>
    <property type="match status" value="1"/>
</dbReference>
<accession>A0ABV7D4N1</accession>
<dbReference type="Gene3D" id="1.10.10.10">
    <property type="entry name" value="Winged helix-like DNA-binding domain superfamily/Winged helix DNA-binding domain"/>
    <property type="match status" value="1"/>
</dbReference>
<dbReference type="SMART" id="SM00421">
    <property type="entry name" value="HTH_LUXR"/>
    <property type="match status" value="1"/>
</dbReference>
<dbReference type="InterPro" id="IPR059106">
    <property type="entry name" value="WHD_MalT"/>
</dbReference>
<keyword evidence="2" id="KW-0238">DNA-binding</keyword>
<dbReference type="Pfam" id="PF00196">
    <property type="entry name" value="GerE"/>
    <property type="match status" value="1"/>
</dbReference>
<protein>
    <submittedName>
        <fullName evidence="5">LuxR C-terminal-related transcriptional regulator</fullName>
    </submittedName>
</protein>
<comment type="caution">
    <text evidence="5">The sequence shown here is derived from an EMBL/GenBank/DDBJ whole genome shotgun (WGS) entry which is preliminary data.</text>
</comment>
<dbReference type="InterPro" id="IPR036388">
    <property type="entry name" value="WH-like_DNA-bd_sf"/>
</dbReference>
<evidence type="ECO:0000259" key="4">
    <source>
        <dbReference type="PROSITE" id="PS50043"/>
    </source>
</evidence>
<keyword evidence="1" id="KW-0805">Transcription regulation</keyword>
<dbReference type="RefSeq" id="WP_380082809.1">
    <property type="nucleotide sequence ID" value="NZ_JBHRSL010000010.1"/>
</dbReference>
<dbReference type="PANTHER" id="PTHR44688:SF16">
    <property type="entry name" value="DNA-BINDING TRANSCRIPTIONAL ACTIVATOR DEVR_DOSR"/>
    <property type="match status" value="1"/>
</dbReference>
<keyword evidence="6" id="KW-1185">Reference proteome</keyword>